<feature type="region of interest" description="Disordered" evidence="1">
    <location>
        <begin position="22"/>
        <end position="43"/>
    </location>
</feature>
<evidence type="ECO:0000313" key="2">
    <source>
        <dbReference type="EMBL" id="KAG2553979.1"/>
    </source>
</evidence>
<protein>
    <submittedName>
        <fullName evidence="2">Uncharacterized protein</fullName>
    </submittedName>
</protein>
<keyword evidence="3" id="KW-1185">Reference proteome</keyword>
<name>A0A8T0NZY4_PANVG</name>
<evidence type="ECO:0000256" key="1">
    <source>
        <dbReference type="SAM" id="MobiDB-lite"/>
    </source>
</evidence>
<accession>A0A8T0NZY4</accession>
<evidence type="ECO:0000313" key="3">
    <source>
        <dbReference type="Proteomes" id="UP000823388"/>
    </source>
</evidence>
<organism evidence="2 3">
    <name type="scientific">Panicum virgatum</name>
    <name type="common">Blackwell switchgrass</name>
    <dbReference type="NCBI Taxonomy" id="38727"/>
    <lineage>
        <taxon>Eukaryota</taxon>
        <taxon>Viridiplantae</taxon>
        <taxon>Streptophyta</taxon>
        <taxon>Embryophyta</taxon>
        <taxon>Tracheophyta</taxon>
        <taxon>Spermatophyta</taxon>
        <taxon>Magnoliopsida</taxon>
        <taxon>Liliopsida</taxon>
        <taxon>Poales</taxon>
        <taxon>Poaceae</taxon>
        <taxon>PACMAD clade</taxon>
        <taxon>Panicoideae</taxon>
        <taxon>Panicodae</taxon>
        <taxon>Paniceae</taxon>
        <taxon>Panicinae</taxon>
        <taxon>Panicum</taxon>
        <taxon>Panicum sect. Hiantes</taxon>
    </lineage>
</organism>
<gene>
    <name evidence="2" type="ORF">PVAP13_9KG632900</name>
</gene>
<dbReference type="EMBL" id="CM029053">
    <property type="protein sequence ID" value="KAG2553979.1"/>
    <property type="molecule type" value="Genomic_DNA"/>
</dbReference>
<reference evidence="2" key="1">
    <citation type="submission" date="2020-05" db="EMBL/GenBank/DDBJ databases">
        <title>WGS assembly of Panicum virgatum.</title>
        <authorList>
            <person name="Lovell J.T."/>
            <person name="Jenkins J."/>
            <person name="Shu S."/>
            <person name="Juenger T.E."/>
            <person name="Schmutz J."/>
        </authorList>
    </citation>
    <scope>NUCLEOTIDE SEQUENCE</scope>
    <source>
        <strain evidence="2">AP13</strain>
    </source>
</reference>
<sequence length="145" mass="16034">MARQQLGKTLLKSARFRDLVEQSGELKGKNSGEKSKSLGKSLLKGAQVRARAELSGETKGRKSNEMVDIALVLEKSGTAEKALHKVSEVNMLAEQCNEKKAASGGIVKFVTMVPRFKLRWGGKVYRVEFLLKRLKQIKLTMSGDL</sequence>
<dbReference type="AlphaFoldDB" id="A0A8T0NZY4"/>
<dbReference type="Proteomes" id="UP000823388">
    <property type="component" value="Chromosome 9K"/>
</dbReference>
<feature type="compositionally biased region" description="Basic and acidic residues" evidence="1">
    <location>
        <begin position="22"/>
        <end position="36"/>
    </location>
</feature>
<dbReference type="OrthoDB" id="10398430at2759"/>
<proteinExistence type="predicted"/>
<comment type="caution">
    <text evidence="2">The sequence shown here is derived from an EMBL/GenBank/DDBJ whole genome shotgun (WGS) entry which is preliminary data.</text>
</comment>